<gene>
    <name evidence="3" type="ORF">GCM10010911_61890</name>
</gene>
<proteinExistence type="predicted"/>
<dbReference type="InterPro" id="IPR000683">
    <property type="entry name" value="Gfo/Idh/MocA-like_OxRdtase_N"/>
</dbReference>
<reference evidence="3" key="2">
    <citation type="submission" date="2020-09" db="EMBL/GenBank/DDBJ databases">
        <authorList>
            <person name="Sun Q."/>
            <person name="Zhou Y."/>
        </authorList>
    </citation>
    <scope>NUCLEOTIDE SEQUENCE</scope>
    <source>
        <strain evidence="3">CGMCC 1.15178</strain>
    </source>
</reference>
<dbReference type="PANTHER" id="PTHR43377">
    <property type="entry name" value="BILIVERDIN REDUCTASE A"/>
    <property type="match status" value="1"/>
</dbReference>
<organism evidence="3 4">
    <name type="scientific">Paenibacillus nasutitermitis</name>
    <dbReference type="NCBI Taxonomy" id="1652958"/>
    <lineage>
        <taxon>Bacteria</taxon>
        <taxon>Bacillati</taxon>
        <taxon>Bacillota</taxon>
        <taxon>Bacilli</taxon>
        <taxon>Bacillales</taxon>
        <taxon>Paenibacillaceae</taxon>
        <taxon>Paenibacillus</taxon>
    </lineage>
</organism>
<evidence type="ECO:0000313" key="4">
    <source>
        <dbReference type="Proteomes" id="UP000612456"/>
    </source>
</evidence>
<dbReference type="EMBL" id="BMHP01000007">
    <property type="protein sequence ID" value="GGD94824.1"/>
    <property type="molecule type" value="Genomic_DNA"/>
</dbReference>
<protein>
    <submittedName>
        <fullName evidence="3">Streptomycin biosynthesis protein StrI</fullName>
    </submittedName>
</protein>
<keyword evidence="4" id="KW-1185">Reference proteome</keyword>
<comment type="caution">
    <text evidence="3">The sequence shown here is derived from an EMBL/GenBank/DDBJ whole genome shotgun (WGS) entry which is preliminary data.</text>
</comment>
<feature type="domain" description="GFO/IDH/MocA-like oxidoreductase" evidence="2">
    <location>
        <begin position="144"/>
        <end position="317"/>
    </location>
</feature>
<dbReference type="AlphaFoldDB" id="A0A916ZGT5"/>
<dbReference type="SUPFAM" id="SSF51735">
    <property type="entry name" value="NAD(P)-binding Rossmann-fold domains"/>
    <property type="match status" value="1"/>
</dbReference>
<evidence type="ECO:0000259" key="1">
    <source>
        <dbReference type="Pfam" id="PF01408"/>
    </source>
</evidence>
<accession>A0A916ZGT5</accession>
<dbReference type="GO" id="GO:0000166">
    <property type="term" value="F:nucleotide binding"/>
    <property type="evidence" value="ECO:0007669"/>
    <property type="project" value="InterPro"/>
</dbReference>
<dbReference type="Gene3D" id="3.30.360.10">
    <property type="entry name" value="Dihydrodipicolinate Reductase, domain 2"/>
    <property type="match status" value="1"/>
</dbReference>
<dbReference type="Pfam" id="PF01408">
    <property type="entry name" value="GFO_IDH_MocA"/>
    <property type="match status" value="1"/>
</dbReference>
<dbReference type="InterPro" id="IPR055170">
    <property type="entry name" value="GFO_IDH_MocA-like_dom"/>
</dbReference>
<evidence type="ECO:0000259" key="2">
    <source>
        <dbReference type="Pfam" id="PF22725"/>
    </source>
</evidence>
<evidence type="ECO:0000313" key="3">
    <source>
        <dbReference type="EMBL" id="GGD94824.1"/>
    </source>
</evidence>
<feature type="domain" description="Gfo/Idh/MocA-like oxidoreductase N-terminal" evidence="1">
    <location>
        <begin position="10"/>
        <end position="136"/>
    </location>
</feature>
<dbReference type="InterPro" id="IPR036291">
    <property type="entry name" value="NAD(P)-bd_dom_sf"/>
</dbReference>
<reference evidence="3" key="1">
    <citation type="journal article" date="2014" name="Int. J. Syst. Evol. Microbiol.">
        <title>Complete genome sequence of Corynebacterium casei LMG S-19264T (=DSM 44701T), isolated from a smear-ripened cheese.</title>
        <authorList>
            <consortium name="US DOE Joint Genome Institute (JGI-PGF)"/>
            <person name="Walter F."/>
            <person name="Albersmeier A."/>
            <person name="Kalinowski J."/>
            <person name="Ruckert C."/>
        </authorList>
    </citation>
    <scope>NUCLEOTIDE SEQUENCE</scope>
    <source>
        <strain evidence="3">CGMCC 1.15178</strain>
    </source>
</reference>
<dbReference type="Gene3D" id="3.40.50.720">
    <property type="entry name" value="NAD(P)-binding Rossmann-like Domain"/>
    <property type="match status" value="1"/>
</dbReference>
<dbReference type="PANTHER" id="PTHR43377:SF2">
    <property type="entry name" value="BINDING ROSSMANN FOLD OXIDOREDUCTASE, PUTATIVE (AFU_ORTHOLOGUE AFUA_4G00560)-RELATED"/>
    <property type="match status" value="1"/>
</dbReference>
<dbReference type="Proteomes" id="UP000612456">
    <property type="component" value="Unassembled WGS sequence"/>
</dbReference>
<sequence length="401" mass="44395">MNEHQSGKKQIIIVGGGARGLFFTKMLTQDLGREVAAIVDTHVAGHEAIRHRLEVYGVPHIPIYKDVDEAIAEIPSSQADTMFIMTPEWTHMDIFRKAVNNGFHIFLEKPLATTLEDTNEIMELAKKADQIVQVGFVLRYTAFYQKIKAAVDRNEIGKIMIVQMNERLGLQHGATFKRSWHRLDRYTGGFMNEKCTHDLDLMCWMKEQQSYPVEVSSFGGVSHATDKALPLNCADCELECPWRFKDFSSDKSINGEVYTDDTFAPHGQCVFHSDSDVNDHQTVNVRFADGTQGVFTAISVSGLPGRDLMLHGSAGYIQGNLETGEITLHRYWDGTTERLDVEGADSHGGGDLAIVGSFLDCIAEDVKPLSTVAAGVRAGAIAFAADRSNREGVSVRVEQLV</sequence>
<dbReference type="SUPFAM" id="SSF55347">
    <property type="entry name" value="Glyceraldehyde-3-phosphate dehydrogenase-like, C-terminal domain"/>
    <property type="match status" value="1"/>
</dbReference>
<name>A0A916ZGT5_9BACL</name>
<dbReference type="RefSeq" id="WP_188998419.1">
    <property type="nucleotide sequence ID" value="NZ_BMHP01000007.1"/>
</dbReference>
<dbReference type="InterPro" id="IPR051450">
    <property type="entry name" value="Gfo/Idh/MocA_Oxidoreductases"/>
</dbReference>
<dbReference type="Pfam" id="PF22725">
    <property type="entry name" value="GFO_IDH_MocA_C3"/>
    <property type="match status" value="1"/>
</dbReference>